<keyword evidence="3" id="KW-1185">Reference proteome</keyword>
<evidence type="ECO:0000313" key="2">
    <source>
        <dbReference type="EMBL" id="MEA5427901.1"/>
    </source>
</evidence>
<sequence>MNLPFLFTSFVFSVITCFTSCSREVKQPSNIEINPAKSDTVSVQMSNKLSIKVNSFTFSATLLYNTTSVAFKAMLPLTIKMNELNGNEKYFDLPKSLPTNSSVPSSIHNGDLMMYGSNTFVLFYKTFSSSYRYTKLGQIDDTTKLSEALGSGDVTVKFELIP</sequence>
<proteinExistence type="predicted"/>
<dbReference type="Pfam" id="PF18050">
    <property type="entry name" value="Cyclophil_like2"/>
    <property type="match status" value="1"/>
</dbReference>
<feature type="domain" description="Cyclophilin-like" evidence="1">
    <location>
        <begin position="51"/>
        <end position="159"/>
    </location>
</feature>
<accession>A0ABU5SKU9</accession>
<comment type="caution">
    <text evidence="2">The sequence shown here is derived from an EMBL/GenBank/DDBJ whole genome shotgun (WGS) entry which is preliminary data.</text>
</comment>
<dbReference type="Proteomes" id="UP001302222">
    <property type="component" value="Unassembled WGS sequence"/>
</dbReference>
<gene>
    <name evidence="2" type="ORF">VB798_15015</name>
</gene>
<evidence type="ECO:0000313" key="3">
    <source>
        <dbReference type="Proteomes" id="UP001302222"/>
    </source>
</evidence>
<name>A0ABU5SKU9_9BACT</name>
<dbReference type="InterPro" id="IPR041183">
    <property type="entry name" value="Cyclophilin-like"/>
</dbReference>
<dbReference type="RefSeq" id="WP_323259731.1">
    <property type="nucleotide sequence ID" value="NZ_JAYGIM010000011.1"/>
</dbReference>
<dbReference type="SUPFAM" id="SSF50891">
    <property type="entry name" value="Cyclophilin-like"/>
    <property type="match status" value="1"/>
</dbReference>
<protein>
    <submittedName>
        <fullName evidence="2">Cyclophilin-like fold protein</fullName>
    </submittedName>
</protein>
<organism evidence="2 3">
    <name type="scientific">Arcicella lustrica</name>
    <dbReference type="NCBI Taxonomy" id="2984196"/>
    <lineage>
        <taxon>Bacteria</taxon>
        <taxon>Pseudomonadati</taxon>
        <taxon>Bacteroidota</taxon>
        <taxon>Cytophagia</taxon>
        <taxon>Cytophagales</taxon>
        <taxon>Flectobacillaceae</taxon>
        <taxon>Arcicella</taxon>
    </lineage>
</organism>
<dbReference type="Gene3D" id="2.40.100.20">
    <property type="match status" value="1"/>
</dbReference>
<dbReference type="InterPro" id="IPR029000">
    <property type="entry name" value="Cyclophilin-like_dom_sf"/>
</dbReference>
<reference evidence="2 3" key="1">
    <citation type="submission" date="2023-12" db="EMBL/GenBank/DDBJ databases">
        <title>Novel species of the genus Arcicella isolated from rivers.</title>
        <authorList>
            <person name="Lu H."/>
        </authorList>
    </citation>
    <scope>NUCLEOTIDE SEQUENCE [LARGE SCALE GENOMIC DNA]</scope>
    <source>
        <strain evidence="2 3">DC25W</strain>
    </source>
</reference>
<dbReference type="EMBL" id="JAYGIM010000011">
    <property type="protein sequence ID" value="MEA5427901.1"/>
    <property type="molecule type" value="Genomic_DNA"/>
</dbReference>
<evidence type="ECO:0000259" key="1">
    <source>
        <dbReference type="Pfam" id="PF18050"/>
    </source>
</evidence>